<accession>A0ABM7RAL1</accession>
<evidence type="ECO:0000313" key="1">
    <source>
        <dbReference type="EMBL" id="BCX48434.1"/>
    </source>
</evidence>
<keyword evidence="2" id="KW-1185">Reference proteome</keyword>
<protein>
    <submittedName>
        <fullName evidence="1">Uncharacterized protein</fullName>
    </submittedName>
</protein>
<organism evidence="1 2">
    <name type="scientific">Haloferula helveola</name>
    <dbReference type="NCBI Taxonomy" id="490095"/>
    <lineage>
        <taxon>Bacteria</taxon>
        <taxon>Pseudomonadati</taxon>
        <taxon>Verrucomicrobiota</taxon>
        <taxon>Verrucomicrobiia</taxon>
        <taxon>Verrucomicrobiales</taxon>
        <taxon>Verrucomicrobiaceae</taxon>
        <taxon>Haloferula</taxon>
    </lineage>
</organism>
<dbReference type="EMBL" id="AP024702">
    <property type="protein sequence ID" value="BCX48434.1"/>
    <property type="molecule type" value="Genomic_DNA"/>
</dbReference>
<dbReference type="Proteomes" id="UP001374893">
    <property type="component" value="Chromosome"/>
</dbReference>
<proteinExistence type="predicted"/>
<gene>
    <name evidence="1" type="ORF">HAHE_23420</name>
</gene>
<reference evidence="1 2" key="1">
    <citation type="submission" date="2021-06" db="EMBL/GenBank/DDBJ databases">
        <title>Complete genome of Haloferula helveola possessing various polysaccharide degrading enzymes.</title>
        <authorList>
            <person name="Takami H."/>
            <person name="Huang C."/>
            <person name="Hamasaki K."/>
        </authorList>
    </citation>
    <scope>NUCLEOTIDE SEQUENCE [LARGE SCALE GENOMIC DNA]</scope>
    <source>
        <strain evidence="1 2">CN-1</strain>
    </source>
</reference>
<name>A0ABM7RAL1_9BACT</name>
<evidence type="ECO:0000313" key="2">
    <source>
        <dbReference type="Proteomes" id="UP001374893"/>
    </source>
</evidence>
<sequence length="71" mass="7476">MAFLVHQALPAGLVTQSAADGIGEIPGLRNERGGFSGFHVVRLIGRSVPVSSNFTAGFQCRAYGEPDNFAL</sequence>